<evidence type="ECO:0000313" key="1">
    <source>
        <dbReference type="EMBL" id="ANY65588.1"/>
    </source>
</evidence>
<organism evidence="1">
    <name type="scientific">Paenibacillus sp. BIHB 4019</name>
    <dbReference type="NCBI Taxonomy" id="1870819"/>
    <lineage>
        <taxon>Bacteria</taxon>
        <taxon>Bacillati</taxon>
        <taxon>Bacillota</taxon>
        <taxon>Bacilli</taxon>
        <taxon>Bacillales</taxon>
        <taxon>Paenibacillaceae</taxon>
        <taxon>Paenibacillus</taxon>
    </lineage>
</organism>
<reference evidence="1" key="1">
    <citation type="submission" date="2016-08" db="EMBL/GenBank/DDBJ databases">
        <title>Complete Genome Seqeunce of Paenibacillus sp. BIHB 4019 from tea rhizoplane.</title>
        <authorList>
            <person name="Thakur R."/>
            <person name="Swarnkar M.K."/>
            <person name="Gulati A."/>
        </authorList>
    </citation>
    <scope>NUCLEOTIDE SEQUENCE [LARGE SCALE GENOMIC DNA]</scope>
    <source>
        <strain evidence="1">BIHB4019</strain>
    </source>
</reference>
<dbReference type="AlphaFoldDB" id="A0A1B2DD02"/>
<protein>
    <submittedName>
        <fullName evidence="1">Uncharacterized protein</fullName>
    </submittedName>
</protein>
<dbReference type="EMBL" id="CP016808">
    <property type="protein sequence ID" value="ANY65588.1"/>
    <property type="molecule type" value="Genomic_DNA"/>
</dbReference>
<sequence>MLAKTVQQATDMESLIKLLGMMKIREVSLTRSGRRNLTLGDFMICSGIRGNGAGIYMMRKYMVRTVFSVVAAGLKRPGAVGLRAGAAVIHPFASTTLAFALPDPLHHRIGQINETNSPSMACGFISSIH</sequence>
<name>A0A1B2DD02_9BACL</name>
<accession>A0A1B2DD02</accession>
<gene>
    <name evidence="1" type="ORF">BBD42_03275</name>
</gene>
<proteinExistence type="predicted"/>